<evidence type="ECO:0000313" key="1">
    <source>
        <dbReference type="EMBL" id="KIK97229.1"/>
    </source>
</evidence>
<dbReference type="EMBL" id="KN824946">
    <property type="protein sequence ID" value="KIK97229.1"/>
    <property type="molecule type" value="Genomic_DNA"/>
</dbReference>
<evidence type="ECO:0000313" key="2">
    <source>
        <dbReference type="Proteomes" id="UP000054538"/>
    </source>
</evidence>
<dbReference type="AlphaFoldDB" id="A0A0D0E6R0"/>
<gene>
    <name evidence="1" type="ORF">PAXRUDRAFT_80745</name>
</gene>
<dbReference type="STRING" id="930991.A0A0D0E6R0"/>
<name>A0A0D0E6R0_9AGAM</name>
<proteinExistence type="predicted"/>
<accession>A0A0D0E6R0</accession>
<reference evidence="2" key="2">
    <citation type="submission" date="2015-01" db="EMBL/GenBank/DDBJ databases">
        <title>Evolutionary Origins and Diversification of the Mycorrhizal Mutualists.</title>
        <authorList>
            <consortium name="DOE Joint Genome Institute"/>
            <consortium name="Mycorrhizal Genomics Consortium"/>
            <person name="Kohler A."/>
            <person name="Kuo A."/>
            <person name="Nagy L.G."/>
            <person name="Floudas D."/>
            <person name="Copeland A."/>
            <person name="Barry K.W."/>
            <person name="Cichocki N."/>
            <person name="Veneault-Fourrey C."/>
            <person name="LaButti K."/>
            <person name="Lindquist E.A."/>
            <person name="Lipzen A."/>
            <person name="Lundell T."/>
            <person name="Morin E."/>
            <person name="Murat C."/>
            <person name="Riley R."/>
            <person name="Ohm R."/>
            <person name="Sun H."/>
            <person name="Tunlid A."/>
            <person name="Henrissat B."/>
            <person name="Grigoriev I.V."/>
            <person name="Hibbett D.S."/>
            <person name="Martin F."/>
        </authorList>
    </citation>
    <scope>NUCLEOTIDE SEQUENCE [LARGE SCALE GENOMIC DNA]</scope>
    <source>
        <strain evidence="2">Ve08.2h10</strain>
    </source>
</reference>
<dbReference type="HOGENOM" id="CLU_2929103_0_0_1"/>
<dbReference type="InParanoid" id="A0A0D0E6R0"/>
<sequence length="59" mass="6858">GVAHKNWNFPKSHLGKHAFQDIVEKGAVCNFSTWPNESHHGLIRRFYLLQTNRKNVAEQ</sequence>
<reference evidence="1 2" key="1">
    <citation type="submission" date="2014-04" db="EMBL/GenBank/DDBJ databases">
        <authorList>
            <consortium name="DOE Joint Genome Institute"/>
            <person name="Kuo A."/>
            <person name="Kohler A."/>
            <person name="Jargeat P."/>
            <person name="Nagy L.G."/>
            <person name="Floudas D."/>
            <person name="Copeland A."/>
            <person name="Barry K.W."/>
            <person name="Cichocki N."/>
            <person name="Veneault-Fourrey C."/>
            <person name="LaButti K."/>
            <person name="Lindquist E.A."/>
            <person name="Lipzen A."/>
            <person name="Lundell T."/>
            <person name="Morin E."/>
            <person name="Murat C."/>
            <person name="Sun H."/>
            <person name="Tunlid A."/>
            <person name="Henrissat B."/>
            <person name="Grigoriev I.V."/>
            <person name="Hibbett D.S."/>
            <person name="Martin F."/>
            <person name="Nordberg H.P."/>
            <person name="Cantor M.N."/>
            <person name="Hua S.X."/>
        </authorList>
    </citation>
    <scope>NUCLEOTIDE SEQUENCE [LARGE SCALE GENOMIC DNA]</scope>
    <source>
        <strain evidence="1 2">Ve08.2h10</strain>
    </source>
</reference>
<keyword evidence="2" id="KW-1185">Reference proteome</keyword>
<protein>
    <submittedName>
        <fullName evidence="1">Uncharacterized protein</fullName>
    </submittedName>
</protein>
<dbReference type="OrthoDB" id="3239511at2759"/>
<feature type="non-terminal residue" evidence="1">
    <location>
        <position position="1"/>
    </location>
</feature>
<organism evidence="1 2">
    <name type="scientific">Paxillus rubicundulus Ve08.2h10</name>
    <dbReference type="NCBI Taxonomy" id="930991"/>
    <lineage>
        <taxon>Eukaryota</taxon>
        <taxon>Fungi</taxon>
        <taxon>Dikarya</taxon>
        <taxon>Basidiomycota</taxon>
        <taxon>Agaricomycotina</taxon>
        <taxon>Agaricomycetes</taxon>
        <taxon>Agaricomycetidae</taxon>
        <taxon>Boletales</taxon>
        <taxon>Paxilineae</taxon>
        <taxon>Paxillaceae</taxon>
        <taxon>Paxillus</taxon>
    </lineage>
</organism>
<feature type="non-terminal residue" evidence="1">
    <location>
        <position position="59"/>
    </location>
</feature>
<dbReference type="Proteomes" id="UP000054538">
    <property type="component" value="Unassembled WGS sequence"/>
</dbReference>